<evidence type="ECO:0000313" key="2">
    <source>
        <dbReference type="Proteomes" id="UP001257277"/>
    </source>
</evidence>
<proteinExistence type="predicted"/>
<dbReference type="EMBL" id="JAVTTO010000001">
    <property type="protein sequence ID" value="MDT7831301.1"/>
    <property type="molecule type" value="Genomic_DNA"/>
</dbReference>
<name>A0ABU3LDB8_9FLAO</name>
<evidence type="ECO:0000313" key="1">
    <source>
        <dbReference type="EMBL" id="MDT7831301.1"/>
    </source>
</evidence>
<comment type="caution">
    <text evidence="1">The sequence shown here is derived from an EMBL/GenBank/DDBJ whole genome shotgun (WGS) entry which is preliminary data.</text>
</comment>
<keyword evidence="2" id="KW-1185">Reference proteome</keyword>
<sequence length="48" mass="5608">MSNTSTTFVFIENKERIPVCKRFCSTWNAINEVDIIEKFRKLNASGIR</sequence>
<dbReference type="Proteomes" id="UP001257277">
    <property type="component" value="Unassembled WGS sequence"/>
</dbReference>
<accession>A0ABU3LDB8</accession>
<organism evidence="1 2">
    <name type="scientific">Asprobacillus argus</name>
    <dbReference type="NCBI Taxonomy" id="3076534"/>
    <lineage>
        <taxon>Bacteria</taxon>
        <taxon>Pseudomonadati</taxon>
        <taxon>Bacteroidota</taxon>
        <taxon>Flavobacteriia</taxon>
        <taxon>Flavobacteriales</taxon>
        <taxon>Flavobacteriaceae</taxon>
        <taxon>Asprobacillus</taxon>
    </lineage>
</organism>
<gene>
    <name evidence="1" type="ORF">RQM59_02860</name>
</gene>
<protein>
    <submittedName>
        <fullName evidence="1">Uncharacterized protein</fullName>
    </submittedName>
</protein>
<reference evidence="1 2" key="1">
    <citation type="submission" date="2023-09" db="EMBL/GenBank/DDBJ databases">
        <title>Novel taxa isolated from Blanes Bay.</title>
        <authorList>
            <person name="Rey-Velasco X."/>
            <person name="Lucena T."/>
        </authorList>
    </citation>
    <scope>NUCLEOTIDE SEQUENCE [LARGE SCALE GENOMIC DNA]</scope>
    <source>
        <strain evidence="1 2">S356</strain>
    </source>
</reference>